<dbReference type="InterPro" id="IPR007696">
    <property type="entry name" value="DNA_mismatch_repair_MutS_core"/>
</dbReference>
<dbReference type="GO" id="GO:0030983">
    <property type="term" value="F:mismatched DNA binding"/>
    <property type="evidence" value="ECO:0007669"/>
    <property type="project" value="InterPro"/>
</dbReference>
<dbReference type="InterPro" id="IPR036187">
    <property type="entry name" value="DNA_mismatch_repair_MutS_sf"/>
</dbReference>
<dbReference type="GO" id="GO:0140664">
    <property type="term" value="F:ATP-dependent DNA damage sensor activity"/>
    <property type="evidence" value="ECO:0007669"/>
    <property type="project" value="InterPro"/>
</dbReference>
<dbReference type="SUPFAM" id="SSF48334">
    <property type="entry name" value="DNA repair protein MutS, domain III"/>
    <property type="match status" value="1"/>
</dbReference>
<proteinExistence type="predicted"/>
<keyword evidence="3" id="KW-1185">Reference proteome</keyword>
<dbReference type="PANTHER" id="PTHR11361:SF145">
    <property type="entry name" value="DNA MISMATCH REPAIR PROTEINS MUTS FAMILY DOMAIN-CONTAINING PROTEIN"/>
    <property type="match status" value="1"/>
</dbReference>
<sequence length="257" mass="29673">MQFTIAEFLDNEHFVNLEKCLAALVPRECLLVSSKMGISSVNLFGENNSQLDNALKKAGVRKELFQFTDQLPITLSDHIAEMFDPKYKDIHLSRAQKSCIVGLIQHLHLNDDGVKTRKFQLRNYKSAGYMYLNSAAVKALELFGAYQEDEDLMNDGGSLYELLNKCRTSQGQRLLRDWIRRPLHDIRKINERLDVVEALVSDSSCRAILHDDILRRIPDITSITRKIVQKKAGLQVPKSFSLQFMHIFYALFIFHWR</sequence>
<evidence type="ECO:0000313" key="4">
    <source>
        <dbReference type="WBParaSite" id="OFLC_0000898901-mRNA-1"/>
    </source>
</evidence>
<protein>
    <submittedName>
        <fullName evidence="4">MUTSd domain-containing protein</fullName>
    </submittedName>
</protein>
<dbReference type="STRING" id="387005.A0A183HNC8"/>
<dbReference type="GO" id="GO:0006298">
    <property type="term" value="P:mismatch repair"/>
    <property type="evidence" value="ECO:0007669"/>
    <property type="project" value="InterPro"/>
</dbReference>
<accession>A0A183HNC8</accession>
<gene>
    <name evidence="2" type="ORF">OFLC_LOCUS8989</name>
</gene>
<reference evidence="4" key="1">
    <citation type="submission" date="2016-06" db="UniProtKB">
        <authorList>
            <consortium name="WormBaseParasite"/>
        </authorList>
    </citation>
    <scope>IDENTIFICATION</scope>
</reference>
<dbReference type="WBParaSite" id="OFLC_0000898901-mRNA-1">
    <property type="protein sequence ID" value="OFLC_0000898901-mRNA-1"/>
    <property type="gene ID" value="OFLC_0000898901"/>
</dbReference>
<dbReference type="Gene3D" id="3.30.420.110">
    <property type="entry name" value="MutS, connector domain"/>
    <property type="match status" value="1"/>
</dbReference>
<feature type="domain" description="DNA mismatch repair protein MutS core" evidence="1">
    <location>
        <begin position="135"/>
        <end position="233"/>
    </location>
</feature>
<dbReference type="GO" id="GO:0032301">
    <property type="term" value="C:MutSalpha complex"/>
    <property type="evidence" value="ECO:0007669"/>
    <property type="project" value="TreeGrafter"/>
</dbReference>
<evidence type="ECO:0000259" key="1">
    <source>
        <dbReference type="Pfam" id="PF05192"/>
    </source>
</evidence>
<evidence type="ECO:0000313" key="3">
    <source>
        <dbReference type="Proteomes" id="UP000267606"/>
    </source>
</evidence>
<dbReference type="InterPro" id="IPR045076">
    <property type="entry name" value="MutS"/>
</dbReference>
<reference evidence="2 3" key="2">
    <citation type="submission" date="2018-11" db="EMBL/GenBank/DDBJ databases">
        <authorList>
            <consortium name="Pathogen Informatics"/>
        </authorList>
    </citation>
    <scope>NUCLEOTIDE SEQUENCE [LARGE SCALE GENOMIC DNA]</scope>
</reference>
<dbReference type="AlphaFoldDB" id="A0A183HNC8"/>
<dbReference type="InterPro" id="IPR036678">
    <property type="entry name" value="MutS_con_dom_sf"/>
</dbReference>
<dbReference type="EMBL" id="UZAJ01010612">
    <property type="protein sequence ID" value="VDO58294.1"/>
    <property type="molecule type" value="Genomic_DNA"/>
</dbReference>
<dbReference type="PANTHER" id="PTHR11361">
    <property type="entry name" value="DNA MISMATCH REPAIR PROTEIN MUTS FAMILY MEMBER"/>
    <property type="match status" value="1"/>
</dbReference>
<name>A0A183HNC8_9BILA</name>
<organism evidence="4">
    <name type="scientific">Onchocerca flexuosa</name>
    <dbReference type="NCBI Taxonomy" id="387005"/>
    <lineage>
        <taxon>Eukaryota</taxon>
        <taxon>Metazoa</taxon>
        <taxon>Ecdysozoa</taxon>
        <taxon>Nematoda</taxon>
        <taxon>Chromadorea</taxon>
        <taxon>Rhabditida</taxon>
        <taxon>Spirurina</taxon>
        <taxon>Spiruromorpha</taxon>
        <taxon>Filarioidea</taxon>
        <taxon>Onchocercidae</taxon>
        <taxon>Onchocerca</taxon>
    </lineage>
</organism>
<dbReference type="Proteomes" id="UP000267606">
    <property type="component" value="Unassembled WGS sequence"/>
</dbReference>
<dbReference type="GO" id="GO:0005524">
    <property type="term" value="F:ATP binding"/>
    <property type="evidence" value="ECO:0007669"/>
    <property type="project" value="InterPro"/>
</dbReference>
<evidence type="ECO:0000313" key="2">
    <source>
        <dbReference type="EMBL" id="VDO58294.1"/>
    </source>
</evidence>
<dbReference type="Gene3D" id="1.10.1420.10">
    <property type="match status" value="1"/>
</dbReference>
<dbReference type="Pfam" id="PF05192">
    <property type="entry name" value="MutS_III"/>
    <property type="match status" value="1"/>
</dbReference>